<dbReference type="EMBL" id="PYDT01000001">
    <property type="protein sequence ID" value="THU73217.1"/>
    <property type="molecule type" value="Genomic_DNA"/>
</dbReference>
<evidence type="ECO:0000256" key="6">
    <source>
        <dbReference type="SAM" id="MobiDB-lite"/>
    </source>
</evidence>
<dbReference type="AlphaFoldDB" id="A0A4S8KDH1"/>
<evidence type="ECO:0000256" key="5">
    <source>
        <dbReference type="ARBA" id="ARBA00024045"/>
    </source>
</evidence>
<evidence type="ECO:0000256" key="3">
    <source>
        <dbReference type="ARBA" id="ARBA00023288"/>
    </source>
</evidence>
<protein>
    <recommendedName>
        <fullName evidence="7">HMA domain-containing protein</fullName>
    </recommendedName>
</protein>
<evidence type="ECO:0000256" key="1">
    <source>
        <dbReference type="ARBA" id="ARBA00022481"/>
    </source>
</evidence>
<gene>
    <name evidence="8" type="ORF">C4D60_Mb04t20480</name>
</gene>
<dbReference type="STRING" id="52838.A0A4S8KDH1"/>
<evidence type="ECO:0000256" key="2">
    <source>
        <dbReference type="ARBA" id="ARBA00022723"/>
    </source>
</evidence>
<feature type="region of interest" description="Disordered" evidence="6">
    <location>
        <begin position="362"/>
        <end position="386"/>
    </location>
</feature>
<keyword evidence="9" id="KW-1185">Reference proteome</keyword>
<keyword evidence="4" id="KW-0636">Prenylation</keyword>
<feature type="domain" description="HMA" evidence="7">
    <location>
        <begin position="296"/>
        <end position="363"/>
    </location>
</feature>
<comment type="caution">
    <text evidence="8">The sequence shown here is derived from an EMBL/GenBank/DDBJ whole genome shotgun (WGS) entry which is preliminary data.</text>
</comment>
<dbReference type="Pfam" id="PF03647">
    <property type="entry name" value="Tmemb_14"/>
    <property type="match status" value="1"/>
</dbReference>
<keyword evidence="1" id="KW-0488">Methylation</keyword>
<evidence type="ECO:0000256" key="4">
    <source>
        <dbReference type="ARBA" id="ARBA00023289"/>
    </source>
</evidence>
<sequence>MGGKVEKDHDGINYLIGLIAIDVIEVEAKVDGKSFLRLMTTVNTNFILTRFTSYMFRSLLPQSSLVTVSVCESETNRSMASISSAAAHLSRSRGPLLFLSSPSSSAVNRPACLRISSLPGAHSIKKSNDAKRYGCRKIPSPTLRCSAQLLGDLAPATSAAYGTLLLGGGLFAYVKSRSKGSILGGLSGACLMAVTPWSREFCELGILSDSITGDKGIRYSHWLRISFSLLLCIWYMIGCHSKIHAFWTSIESFCWCAGSVPFCLYASKSLICTGFQEAYEVYDCGSPAAVYCGVNSQKIVLKVDLHDNKDKQKAMKAVSTLLGIDSIAMDMKEMKMTVIGAADPIDVVGKLRKCWPTDIVSIGPKEEPKKEDGKEEPKKDDAEKKKEAEKMIKELVDAYKAYNPYMTTHYYVHSAEENPNACVIL</sequence>
<dbReference type="PANTHER" id="PTHR45811">
    <property type="entry name" value="COPPER TRANSPORT PROTEIN FAMILY-RELATED"/>
    <property type="match status" value="1"/>
</dbReference>
<reference evidence="8 9" key="1">
    <citation type="journal article" date="2019" name="Nat. Plants">
        <title>Genome sequencing of Musa balbisiana reveals subgenome evolution and function divergence in polyploid bananas.</title>
        <authorList>
            <person name="Yao X."/>
        </authorList>
    </citation>
    <scope>NUCLEOTIDE SEQUENCE [LARGE SCALE GENOMIC DNA]</scope>
    <source>
        <strain evidence="9">cv. DH-PKW</strain>
        <tissue evidence="8">Leaves</tissue>
    </source>
</reference>
<feature type="compositionally biased region" description="Basic and acidic residues" evidence="6">
    <location>
        <begin position="364"/>
        <end position="386"/>
    </location>
</feature>
<dbReference type="PROSITE" id="PS50846">
    <property type="entry name" value="HMA_2"/>
    <property type="match status" value="1"/>
</dbReference>
<dbReference type="Pfam" id="PF00403">
    <property type="entry name" value="HMA"/>
    <property type="match status" value="1"/>
</dbReference>
<accession>A0A4S8KDH1</accession>
<comment type="similarity">
    <text evidence="5">Belongs to the HIPP family.</text>
</comment>
<evidence type="ECO:0000313" key="9">
    <source>
        <dbReference type="Proteomes" id="UP000317650"/>
    </source>
</evidence>
<keyword evidence="3" id="KW-0449">Lipoprotein</keyword>
<name>A0A4S8KDH1_MUSBA</name>
<dbReference type="InterPro" id="IPR006121">
    <property type="entry name" value="HMA_dom"/>
</dbReference>
<dbReference type="Proteomes" id="UP000317650">
    <property type="component" value="Chromosome 4"/>
</dbReference>
<proteinExistence type="inferred from homology"/>
<organism evidence="8 9">
    <name type="scientific">Musa balbisiana</name>
    <name type="common">Banana</name>
    <dbReference type="NCBI Taxonomy" id="52838"/>
    <lineage>
        <taxon>Eukaryota</taxon>
        <taxon>Viridiplantae</taxon>
        <taxon>Streptophyta</taxon>
        <taxon>Embryophyta</taxon>
        <taxon>Tracheophyta</taxon>
        <taxon>Spermatophyta</taxon>
        <taxon>Magnoliopsida</taxon>
        <taxon>Liliopsida</taxon>
        <taxon>Zingiberales</taxon>
        <taxon>Musaceae</taxon>
        <taxon>Musa</taxon>
    </lineage>
</organism>
<dbReference type="InterPro" id="IPR051863">
    <property type="entry name" value="HIPP"/>
</dbReference>
<keyword evidence="2" id="KW-0479">Metal-binding</keyword>
<evidence type="ECO:0000259" key="7">
    <source>
        <dbReference type="PROSITE" id="PS50846"/>
    </source>
</evidence>
<dbReference type="Gene3D" id="3.30.70.100">
    <property type="match status" value="1"/>
</dbReference>
<dbReference type="GO" id="GO:0046872">
    <property type="term" value="F:metal ion binding"/>
    <property type="evidence" value="ECO:0007669"/>
    <property type="project" value="UniProtKB-KW"/>
</dbReference>
<evidence type="ECO:0000313" key="8">
    <source>
        <dbReference type="EMBL" id="THU73217.1"/>
    </source>
</evidence>
<dbReference type="InterPro" id="IPR005349">
    <property type="entry name" value="TMEM14"/>
</dbReference>
<dbReference type="GO" id="GO:0016020">
    <property type="term" value="C:membrane"/>
    <property type="evidence" value="ECO:0007669"/>
    <property type="project" value="InterPro"/>
</dbReference>
<dbReference type="PANTHER" id="PTHR45811:SF49">
    <property type="entry name" value="OS04G0667600 PROTEIN"/>
    <property type="match status" value="1"/>
</dbReference>